<keyword evidence="5" id="KW-0808">Transferase</keyword>
<dbReference type="GO" id="GO:0004315">
    <property type="term" value="F:3-oxoacyl-[acyl-carrier-protein] synthase activity"/>
    <property type="evidence" value="ECO:0007669"/>
    <property type="project" value="TreeGrafter"/>
</dbReference>
<dbReference type="STRING" id="679937.Bcop_2344"/>
<dbReference type="AlphaFoldDB" id="F3ZV40"/>
<dbReference type="Proteomes" id="UP000018439">
    <property type="component" value="Chromosome"/>
</dbReference>
<dbReference type="eggNOG" id="COG0304">
    <property type="taxonomic scope" value="Bacteria"/>
</dbReference>
<comment type="subcellular location">
    <subcellularLocation>
        <location evidence="1">Cell inner membrane</location>
    </subcellularLocation>
</comment>
<evidence type="ECO:0000256" key="11">
    <source>
        <dbReference type="ARBA" id="ARBA00041756"/>
    </source>
</evidence>
<keyword evidence="7" id="KW-1133">Transmembrane helix</keyword>
<feature type="domain" description="Beta-ketoacyl synthase-like N-terminal" evidence="12">
    <location>
        <begin position="4"/>
        <end position="236"/>
    </location>
</feature>
<dbReference type="Gene3D" id="3.40.47.10">
    <property type="match status" value="1"/>
</dbReference>
<dbReference type="InterPro" id="IPR016039">
    <property type="entry name" value="Thiolase-like"/>
</dbReference>
<dbReference type="PANTHER" id="PTHR11712">
    <property type="entry name" value="POLYKETIDE SYNTHASE-RELATED"/>
    <property type="match status" value="1"/>
</dbReference>
<reference evidence="13 14" key="1">
    <citation type="journal article" date="2011" name="Stand. Genomic Sci.">
        <title>Non-contiguous finished genome sequence of Bacteroides coprosuis type strain (PC139).</title>
        <authorList>
            <person name="Land M."/>
            <person name="Held B."/>
            <person name="Gronow S."/>
            <person name="Abt B."/>
            <person name="Lucas S."/>
            <person name="Del Rio T.G."/>
            <person name="Nolan M."/>
            <person name="Tice H."/>
            <person name="Cheng J.F."/>
            <person name="Pitluck S."/>
            <person name="Liolios K."/>
            <person name="Pagani I."/>
            <person name="Ivanova N."/>
            <person name="Mavromatis K."/>
            <person name="Mikhailova N."/>
            <person name="Pati A."/>
            <person name="Tapia R."/>
            <person name="Han C."/>
            <person name="Goodwin L."/>
            <person name="Chen A."/>
            <person name="Palaniappan K."/>
            <person name="Hauser L."/>
            <person name="Brambilla E.M."/>
            <person name="Rohde M."/>
            <person name="Goker M."/>
            <person name="Detter J.C."/>
            <person name="Woyke T."/>
            <person name="Bristow J."/>
            <person name="Eisen J.A."/>
            <person name="Markowitz V."/>
            <person name="Hugenholtz P."/>
            <person name="Kyrpides N.C."/>
            <person name="Klenk H.P."/>
            <person name="Lapidus A."/>
        </authorList>
    </citation>
    <scope>NUCLEOTIDE SEQUENCE [LARGE SCALE GENOMIC DNA]</scope>
    <source>
        <strain evidence="13 14">DSM 18011</strain>
    </source>
</reference>
<dbReference type="EMBL" id="CM001167">
    <property type="protein sequence ID" value="EGJ72498.1"/>
    <property type="molecule type" value="Genomic_DNA"/>
</dbReference>
<comment type="function">
    <text evidence="9">Proposed to synthesize NOD factor fatty acyl chain. Involved in the synthesis of a highly unsaturated fatty acid moiety, which forms part of a lipo-oligosaccharide that is responsible for host specificity.</text>
</comment>
<dbReference type="InterPro" id="IPR014030">
    <property type="entry name" value="Ketoacyl_synth_N"/>
</dbReference>
<evidence type="ECO:0000256" key="4">
    <source>
        <dbReference type="ARBA" id="ARBA00022519"/>
    </source>
</evidence>
<dbReference type="Pfam" id="PF00109">
    <property type="entry name" value="ketoacyl-synt"/>
    <property type="match status" value="1"/>
</dbReference>
<keyword evidence="6" id="KW-0812">Transmembrane</keyword>
<evidence type="ECO:0000256" key="10">
    <source>
        <dbReference type="ARBA" id="ARBA00039445"/>
    </source>
</evidence>
<keyword evidence="3" id="KW-1003">Cell membrane</keyword>
<evidence type="ECO:0000256" key="8">
    <source>
        <dbReference type="ARBA" id="ARBA00023136"/>
    </source>
</evidence>
<dbReference type="InterPro" id="IPR000794">
    <property type="entry name" value="Beta-ketoacyl_synthase"/>
</dbReference>
<keyword evidence="2" id="KW-0536">Nodulation</keyword>
<evidence type="ECO:0000256" key="1">
    <source>
        <dbReference type="ARBA" id="ARBA00004533"/>
    </source>
</evidence>
<dbReference type="HOGENOM" id="CLU_844293_0_0_10"/>
<name>F3ZV40_9BACE</name>
<organism evidence="13 14">
    <name type="scientific">Bacteroides coprosuis DSM 18011</name>
    <dbReference type="NCBI Taxonomy" id="679937"/>
    <lineage>
        <taxon>Bacteria</taxon>
        <taxon>Pseudomonadati</taxon>
        <taxon>Bacteroidota</taxon>
        <taxon>Bacteroidia</taxon>
        <taxon>Bacteroidales</taxon>
        <taxon>Bacteroidaceae</taxon>
        <taxon>Bacteroides</taxon>
    </lineage>
</organism>
<evidence type="ECO:0000313" key="14">
    <source>
        <dbReference type="Proteomes" id="UP000018439"/>
    </source>
</evidence>
<evidence type="ECO:0000256" key="2">
    <source>
        <dbReference type="ARBA" id="ARBA00022458"/>
    </source>
</evidence>
<evidence type="ECO:0000259" key="12">
    <source>
        <dbReference type="Pfam" id="PF00109"/>
    </source>
</evidence>
<dbReference type="GO" id="GO:0005886">
    <property type="term" value="C:plasma membrane"/>
    <property type="evidence" value="ECO:0007669"/>
    <property type="project" value="UniProtKB-SubCell"/>
</dbReference>
<dbReference type="PANTHER" id="PTHR11712:SF352">
    <property type="entry name" value="3-OXOACYL-[ACYL-CARRIER-PROTEIN] SYNTHASE"/>
    <property type="match status" value="1"/>
</dbReference>
<evidence type="ECO:0000256" key="7">
    <source>
        <dbReference type="ARBA" id="ARBA00022989"/>
    </source>
</evidence>
<keyword evidence="14" id="KW-1185">Reference proteome</keyword>
<gene>
    <name evidence="13" type="ORF">Bcop_2344</name>
</gene>
<evidence type="ECO:0000256" key="3">
    <source>
        <dbReference type="ARBA" id="ARBA00022475"/>
    </source>
</evidence>
<keyword evidence="4" id="KW-0997">Cell inner membrane</keyword>
<evidence type="ECO:0000256" key="6">
    <source>
        <dbReference type="ARBA" id="ARBA00022692"/>
    </source>
</evidence>
<evidence type="ECO:0000313" key="13">
    <source>
        <dbReference type="EMBL" id="EGJ72498.1"/>
    </source>
</evidence>
<proteinExistence type="predicted"/>
<dbReference type="OrthoDB" id="9808669at2"/>
<dbReference type="GO" id="GO:0006633">
    <property type="term" value="P:fatty acid biosynthetic process"/>
    <property type="evidence" value="ECO:0007669"/>
    <property type="project" value="TreeGrafter"/>
</dbReference>
<sequence>MKKKEIYITGLGTYSPAGYGIRDTWENIEDGKTGITRHSSWLNQNIESHLYGLPPEISFEKEIEWNEFSKPTKYSMYGLLACKKAIEDANINLDKHYNGIGMVIETSMGSAFSVEEYLYDLYEKGISKISPMKFTKTVTNTAIGDISRFFKLNGPSSLLLNECSISHGIDLIEKGVADIIICGGIDHYTDYYLLSEQETGGLVDNKFSLDECIENCNDTNQKVLGEGACFIVLESGESIEKRKIKPYAKVIDYSSSFDSENVLDSTKRSITALRRNINTISKSLEKDSNILWISSFLTDIQRNESEPVSLLDKLSNKKVEYINHKFFTGDMKSASSLFGVLIASKYLQESMSAQEDNTINNQNLDTAIINTVQEGGGNTLFLLEKYNN</sequence>
<dbReference type="SUPFAM" id="SSF53901">
    <property type="entry name" value="Thiolase-like"/>
    <property type="match status" value="2"/>
</dbReference>
<keyword evidence="8" id="KW-0472">Membrane</keyword>
<evidence type="ECO:0000256" key="5">
    <source>
        <dbReference type="ARBA" id="ARBA00022679"/>
    </source>
</evidence>
<evidence type="ECO:0000256" key="9">
    <source>
        <dbReference type="ARBA" id="ARBA00037576"/>
    </source>
</evidence>
<protein>
    <recommendedName>
        <fullName evidence="10">Nodulation protein E</fullName>
    </recommendedName>
    <alternativeName>
        <fullName evidence="11">Host-specificity of nodulation protein B</fullName>
    </alternativeName>
</protein>
<accession>F3ZV40</accession>